<dbReference type="Proteomes" id="UP000320475">
    <property type="component" value="Unassembled WGS sequence"/>
</dbReference>
<evidence type="ECO:0000313" key="1">
    <source>
        <dbReference type="EMBL" id="TPX42981.1"/>
    </source>
</evidence>
<reference evidence="1 2" key="1">
    <citation type="journal article" date="2019" name="Sci. Rep.">
        <title>Comparative genomics of chytrid fungi reveal insights into the obligate biotrophic and pathogenic lifestyle of Synchytrium endobioticum.</title>
        <authorList>
            <person name="van de Vossenberg B.T.L.H."/>
            <person name="Warris S."/>
            <person name="Nguyen H.D.T."/>
            <person name="van Gent-Pelzer M.P.E."/>
            <person name="Joly D.L."/>
            <person name="van de Geest H.C."/>
            <person name="Bonants P.J.M."/>
            <person name="Smith D.S."/>
            <person name="Levesque C.A."/>
            <person name="van der Lee T.A.J."/>
        </authorList>
    </citation>
    <scope>NUCLEOTIDE SEQUENCE [LARGE SCALE GENOMIC DNA]</scope>
    <source>
        <strain evidence="1 2">LEV6574</strain>
    </source>
</reference>
<protein>
    <recommendedName>
        <fullName evidence="3">Kinesin motor domain-containing protein</fullName>
    </recommendedName>
</protein>
<accession>A0A507CVC4</accession>
<gene>
    <name evidence="1" type="ORF">SeLEV6574_g05304</name>
</gene>
<proteinExistence type="predicted"/>
<organism evidence="1 2">
    <name type="scientific">Synchytrium endobioticum</name>
    <dbReference type="NCBI Taxonomy" id="286115"/>
    <lineage>
        <taxon>Eukaryota</taxon>
        <taxon>Fungi</taxon>
        <taxon>Fungi incertae sedis</taxon>
        <taxon>Chytridiomycota</taxon>
        <taxon>Chytridiomycota incertae sedis</taxon>
        <taxon>Chytridiomycetes</taxon>
        <taxon>Synchytriales</taxon>
        <taxon>Synchytriaceae</taxon>
        <taxon>Synchytrium</taxon>
    </lineage>
</organism>
<dbReference type="AlphaFoldDB" id="A0A507CVC4"/>
<dbReference type="EMBL" id="QEAM01000244">
    <property type="protein sequence ID" value="TPX42981.1"/>
    <property type="molecule type" value="Genomic_DNA"/>
</dbReference>
<evidence type="ECO:0008006" key="3">
    <source>
        <dbReference type="Google" id="ProtNLM"/>
    </source>
</evidence>
<sequence>MPAAAVLGLVMDRNGNCQCGQPGLALLPSPTQAWPIQLPLHMATTDSIKIAVRVRPFKNRENERKSKCVIEMENWVTTIM</sequence>
<evidence type="ECO:0000313" key="2">
    <source>
        <dbReference type="Proteomes" id="UP000320475"/>
    </source>
</evidence>
<name>A0A507CVC4_9FUNG</name>
<comment type="caution">
    <text evidence="1">The sequence shown here is derived from an EMBL/GenBank/DDBJ whole genome shotgun (WGS) entry which is preliminary data.</text>
</comment>
<dbReference type="OrthoDB" id="3176171at2759"/>